<accession>A0A9Q0BBP8</accession>
<dbReference type="EMBL" id="JAGIXG020000045">
    <property type="protein sequence ID" value="KAI6779542.1"/>
    <property type="molecule type" value="Genomic_DNA"/>
</dbReference>
<proteinExistence type="predicted"/>
<sequence length="112" mass="11494">MYNSPAGFVPEQLSLLHGMTIARIFDVGSAEGAVDVEVSVVDVGDVSAMLVDEAEVLSGVASAPVGVGVVESPPSLFLDPTTPPTTAATIMHITTAAIAAQKRRRFCQGLVA</sequence>
<organism evidence="1 2">
    <name type="scientific">Emericellopsis cladophorae</name>
    <dbReference type="NCBI Taxonomy" id="2686198"/>
    <lineage>
        <taxon>Eukaryota</taxon>
        <taxon>Fungi</taxon>
        <taxon>Dikarya</taxon>
        <taxon>Ascomycota</taxon>
        <taxon>Pezizomycotina</taxon>
        <taxon>Sordariomycetes</taxon>
        <taxon>Hypocreomycetidae</taxon>
        <taxon>Hypocreales</taxon>
        <taxon>Bionectriaceae</taxon>
        <taxon>Emericellopsis</taxon>
    </lineage>
</organism>
<evidence type="ECO:0000313" key="2">
    <source>
        <dbReference type="Proteomes" id="UP001055219"/>
    </source>
</evidence>
<dbReference type="RefSeq" id="XP_051360398.1">
    <property type="nucleotide sequence ID" value="XM_051508521.1"/>
</dbReference>
<comment type="caution">
    <text evidence="1">The sequence shown here is derived from an EMBL/GenBank/DDBJ whole genome shotgun (WGS) entry which is preliminary data.</text>
</comment>
<dbReference type="Proteomes" id="UP001055219">
    <property type="component" value="Unassembled WGS sequence"/>
</dbReference>
<reference evidence="1" key="1">
    <citation type="journal article" date="2021" name="J Fungi (Basel)">
        <title>Genomic and Metabolomic Analyses of the Marine Fungus Emericellopsis cladophorae: Insights into Saltwater Adaptability Mechanisms and Its Biosynthetic Potential.</title>
        <authorList>
            <person name="Goncalves M.F.M."/>
            <person name="Hilario S."/>
            <person name="Van de Peer Y."/>
            <person name="Esteves A.C."/>
            <person name="Alves A."/>
        </authorList>
    </citation>
    <scope>NUCLEOTIDE SEQUENCE</scope>
    <source>
        <strain evidence="1">MUM 19.33</strain>
    </source>
</reference>
<protein>
    <submittedName>
        <fullName evidence="1">Uncharacterized protein</fullName>
    </submittedName>
</protein>
<dbReference type="GeneID" id="75829318"/>
<dbReference type="AlphaFoldDB" id="A0A9Q0BBP8"/>
<keyword evidence="2" id="KW-1185">Reference proteome</keyword>
<gene>
    <name evidence="1" type="ORF">J7T54_002810</name>
</gene>
<name>A0A9Q0BBP8_9HYPO</name>
<reference evidence="1" key="2">
    <citation type="submission" date="2022-07" db="EMBL/GenBank/DDBJ databases">
        <authorList>
            <person name="Goncalves M.F.M."/>
            <person name="Hilario S."/>
            <person name="Van De Peer Y."/>
            <person name="Esteves A.C."/>
            <person name="Alves A."/>
        </authorList>
    </citation>
    <scope>NUCLEOTIDE SEQUENCE</scope>
    <source>
        <strain evidence="1">MUM 19.33</strain>
    </source>
</reference>
<evidence type="ECO:0000313" key="1">
    <source>
        <dbReference type="EMBL" id="KAI6779542.1"/>
    </source>
</evidence>